<feature type="region of interest" description="Disordered" evidence="1">
    <location>
        <begin position="56"/>
        <end position="109"/>
    </location>
</feature>
<proteinExistence type="predicted"/>
<sequence length="174" mass="18520">MRIGPVLILLYFQVEDGELSELVAAPAPAKPDEEVVPETHSVLAPLDAAILEHEQQGGMPTETPVEASPEISAEPPTETSARSPEETRPEATESDQQAEGPNTCPDISAGTFWAPLAPHLAAIRAVEASSTGLLRAICNMRFLICIENPATFALFSNNPHVSENSGKRNRLGAS</sequence>
<accession>A0A6V7JI51</accession>
<name>A0A6V7JI51_9HYME</name>
<dbReference type="EMBL" id="CADCXW020000016">
    <property type="protein sequence ID" value="CAD1551182.1"/>
    <property type="molecule type" value="Genomic_DNA"/>
</dbReference>
<gene>
    <name evidence="2" type="ORF">BBRV_LOCUS52080</name>
</gene>
<protein>
    <submittedName>
        <fullName evidence="2">Uncharacterized protein</fullName>
    </submittedName>
</protein>
<organism evidence="2">
    <name type="scientific">Bracon brevicornis</name>
    <dbReference type="NCBI Taxonomy" id="1563983"/>
    <lineage>
        <taxon>Eukaryota</taxon>
        <taxon>Metazoa</taxon>
        <taxon>Ecdysozoa</taxon>
        <taxon>Arthropoda</taxon>
        <taxon>Hexapoda</taxon>
        <taxon>Insecta</taxon>
        <taxon>Pterygota</taxon>
        <taxon>Neoptera</taxon>
        <taxon>Endopterygota</taxon>
        <taxon>Hymenoptera</taxon>
        <taxon>Apocrita</taxon>
        <taxon>Ichneumonoidea</taxon>
        <taxon>Braconidae</taxon>
        <taxon>Braconinae</taxon>
        <taxon>Bracon</taxon>
    </lineage>
</organism>
<evidence type="ECO:0000313" key="2">
    <source>
        <dbReference type="EMBL" id="CAD1551182.1"/>
    </source>
</evidence>
<evidence type="ECO:0000256" key="1">
    <source>
        <dbReference type="SAM" id="MobiDB-lite"/>
    </source>
</evidence>
<reference evidence="2" key="1">
    <citation type="submission" date="2020-07" db="EMBL/GenBank/DDBJ databases">
        <authorList>
            <person name="Ferguson B K."/>
        </authorList>
    </citation>
    <scope>NUCLEOTIDE SEQUENCE</scope>
    <source>
        <strain evidence="2">L06</strain>
    </source>
</reference>
<dbReference type="AlphaFoldDB" id="A0A6V7JI51"/>